<sequence>MVGIAGTVSKSWMAEAIGVAFDREYYFDPEHRHAVDCRCHAYAAEFLGDLGLFFTESNLGRVAYHDPCQVL</sequence>
<reference evidence="1" key="1">
    <citation type="journal article" date="2014" name="Front. Microbiol.">
        <title>High frequency of phylogenetically diverse reductive dehalogenase-homologous genes in deep subseafloor sedimentary metagenomes.</title>
        <authorList>
            <person name="Kawai M."/>
            <person name="Futagami T."/>
            <person name="Toyoda A."/>
            <person name="Takaki Y."/>
            <person name="Nishi S."/>
            <person name="Hori S."/>
            <person name="Arai W."/>
            <person name="Tsubouchi T."/>
            <person name="Morono Y."/>
            <person name="Uchiyama I."/>
            <person name="Ito T."/>
            <person name="Fujiyama A."/>
            <person name="Inagaki F."/>
            <person name="Takami H."/>
        </authorList>
    </citation>
    <scope>NUCLEOTIDE SEQUENCE</scope>
    <source>
        <strain evidence="1">Expedition CK06-06</strain>
    </source>
</reference>
<dbReference type="EMBL" id="BARS01008580">
    <property type="protein sequence ID" value="GAF80853.1"/>
    <property type="molecule type" value="Genomic_DNA"/>
</dbReference>
<proteinExistence type="predicted"/>
<accession>X0SIG9</accession>
<gene>
    <name evidence="1" type="ORF">S01H1_16328</name>
</gene>
<organism evidence="1">
    <name type="scientific">marine sediment metagenome</name>
    <dbReference type="NCBI Taxonomy" id="412755"/>
    <lineage>
        <taxon>unclassified sequences</taxon>
        <taxon>metagenomes</taxon>
        <taxon>ecological metagenomes</taxon>
    </lineage>
</organism>
<feature type="non-terminal residue" evidence="1">
    <location>
        <position position="71"/>
    </location>
</feature>
<comment type="caution">
    <text evidence="1">The sequence shown here is derived from an EMBL/GenBank/DDBJ whole genome shotgun (WGS) entry which is preliminary data.</text>
</comment>
<protein>
    <submittedName>
        <fullName evidence="1">Uncharacterized protein</fullName>
    </submittedName>
</protein>
<evidence type="ECO:0000313" key="1">
    <source>
        <dbReference type="EMBL" id="GAF80853.1"/>
    </source>
</evidence>
<name>X0SIG9_9ZZZZ</name>
<dbReference type="AlphaFoldDB" id="X0SIG9"/>